<evidence type="ECO:0000256" key="2">
    <source>
        <dbReference type="ARBA" id="ARBA00022692"/>
    </source>
</evidence>
<organism evidence="6 7">
    <name type="scientific">Promethearchaeum syntrophicum</name>
    <dbReference type="NCBI Taxonomy" id="2594042"/>
    <lineage>
        <taxon>Archaea</taxon>
        <taxon>Promethearchaeati</taxon>
        <taxon>Promethearchaeota</taxon>
        <taxon>Promethearchaeia</taxon>
        <taxon>Promethearchaeales</taxon>
        <taxon>Promethearchaeaceae</taxon>
        <taxon>Promethearchaeum</taxon>
    </lineage>
</organism>
<name>A0A5B9DDX2_9ARCH</name>
<dbReference type="EC" id="2.1.1.334" evidence="6"/>
<feature type="transmembrane region" description="Helical" evidence="5">
    <location>
        <begin position="175"/>
        <end position="203"/>
    </location>
</feature>
<dbReference type="GeneID" id="41330800"/>
<dbReference type="GO" id="GO:0008168">
    <property type="term" value="F:methyltransferase activity"/>
    <property type="evidence" value="ECO:0007669"/>
    <property type="project" value="UniProtKB-KW"/>
</dbReference>
<protein>
    <submittedName>
        <fullName evidence="6">Isoprenylcysteine carboxylmethyltransferase family protein</fullName>
        <ecNumber evidence="6">2.1.1.100</ecNumber>
        <ecNumber evidence="6">2.1.1.334</ecNumber>
    </submittedName>
</protein>
<dbReference type="AlphaFoldDB" id="A0A5B9DDX2"/>
<evidence type="ECO:0000313" key="7">
    <source>
        <dbReference type="Proteomes" id="UP000321408"/>
    </source>
</evidence>
<dbReference type="EMBL" id="CP042905">
    <property type="protein sequence ID" value="QEE16990.1"/>
    <property type="molecule type" value="Genomic_DNA"/>
</dbReference>
<reference evidence="6 7" key="1">
    <citation type="journal article" date="2020" name="Nature">
        <title>Isolation of an archaeon at the prokaryote-eukaryote interface.</title>
        <authorList>
            <person name="Imachi H."/>
            <person name="Nobu M.K."/>
            <person name="Nakahara N."/>
            <person name="Morono Y."/>
            <person name="Ogawara M."/>
            <person name="Takaki Y."/>
            <person name="Takano Y."/>
            <person name="Uematsu K."/>
            <person name="Ikuta T."/>
            <person name="Ito M."/>
            <person name="Matsui Y."/>
            <person name="Miyazaki M."/>
            <person name="Murata K."/>
            <person name="Saito Y."/>
            <person name="Sakai S."/>
            <person name="Song C."/>
            <person name="Tasumi E."/>
            <person name="Yamanaka Y."/>
            <person name="Yamaguchi T."/>
            <person name="Kamagata Y."/>
            <person name="Tamaki H."/>
            <person name="Takai K."/>
        </authorList>
    </citation>
    <scope>NUCLEOTIDE SEQUENCE [LARGE SCALE GENOMIC DNA]</scope>
    <source>
        <strain evidence="6 7">MK-D1</strain>
    </source>
</reference>
<feature type="transmembrane region" description="Helical" evidence="5">
    <location>
        <begin position="120"/>
        <end position="140"/>
    </location>
</feature>
<dbReference type="GO" id="GO:0012505">
    <property type="term" value="C:endomembrane system"/>
    <property type="evidence" value="ECO:0007669"/>
    <property type="project" value="UniProtKB-SubCell"/>
</dbReference>
<comment type="subcellular location">
    <subcellularLocation>
        <location evidence="1">Endomembrane system</location>
        <topology evidence="1">Multi-pass membrane protein</topology>
    </subcellularLocation>
</comment>
<dbReference type="Gene3D" id="1.20.120.1630">
    <property type="match status" value="1"/>
</dbReference>
<evidence type="ECO:0000256" key="5">
    <source>
        <dbReference type="SAM" id="Phobius"/>
    </source>
</evidence>
<keyword evidence="6" id="KW-0808">Transferase</keyword>
<gene>
    <name evidence="6" type="ORF">DSAG12_02822</name>
</gene>
<evidence type="ECO:0000256" key="3">
    <source>
        <dbReference type="ARBA" id="ARBA00022989"/>
    </source>
</evidence>
<feature type="transmembrane region" description="Helical" evidence="5">
    <location>
        <begin position="46"/>
        <end position="67"/>
    </location>
</feature>
<dbReference type="InterPro" id="IPR052527">
    <property type="entry name" value="Metal_cation-efflux_comp"/>
</dbReference>
<evidence type="ECO:0000256" key="4">
    <source>
        <dbReference type="ARBA" id="ARBA00023136"/>
    </source>
</evidence>
<feature type="transmembrane region" description="Helical" evidence="5">
    <location>
        <begin position="20"/>
        <end position="40"/>
    </location>
</feature>
<evidence type="ECO:0000313" key="6">
    <source>
        <dbReference type="EMBL" id="QEE16990.1"/>
    </source>
</evidence>
<keyword evidence="3 5" id="KW-1133">Transmembrane helix</keyword>
<keyword evidence="4 5" id="KW-0472">Membrane</keyword>
<feature type="transmembrane region" description="Helical" evidence="5">
    <location>
        <begin position="88"/>
        <end position="108"/>
    </location>
</feature>
<dbReference type="PANTHER" id="PTHR43847">
    <property type="entry name" value="BLL3993 PROTEIN"/>
    <property type="match status" value="1"/>
</dbReference>
<dbReference type="OrthoDB" id="148346at2157"/>
<sequence>MSKIKVKKVKSQNQGIFTIIRDLFQSIFSLMILFLAAGTFNWRNGRIYLIIILLHHVAKIILLYIFNPALFQVRTEIFTENTKKYDRIFIYCFIVLSLLFYIIAGFDAVRFQWSSFDNSLIYLGIPIFLIGWIIGIWAMIANKNFTMTVSVDKNRYLCDTGPYKIIRHPGYTGEIIMILSVPLIFGSAWSYIPAALLIIIFIVRTHFEDKLLQKELPGYDLYSKKTKFRLIPLIW</sequence>
<dbReference type="GO" id="GO:0032259">
    <property type="term" value="P:methylation"/>
    <property type="evidence" value="ECO:0007669"/>
    <property type="project" value="UniProtKB-KW"/>
</dbReference>
<proteinExistence type="predicted"/>
<dbReference type="PANTHER" id="PTHR43847:SF1">
    <property type="entry name" value="BLL3993 PROTEIN"/>
    <property type="match status" value="1"/>
</dbReference>
<keyword evidence="2 5" id="KW-0812">Transmembrane</keyword>
<evidence type="ECO:0000256" key="1">
    <source>
        <dbReference type="ARBA" id="ARBA00004127"/>
    </source>
</evidence>
<keyword evidence="6" id="KW-0489">Methyltransferase</keyword>
<accession>A0A5B9DDX2</accession>
<keyword evidence="7" id="KW-1185">Reference proteome</keyword>
<dbReference type="RefSeq" id="WP_147663910.1">
    <property type="nucleotide sequence ID" value="NZ_CP042905.2"/>
</dbReference>
<dbReference type="InterPro" id="IPR007318">
    <property type="entry name" value="Phopholipid_MeTrfase"/>
</dbReference>
<dbReference type="Pfam" id="PF04191">
    <property type="entry name" value="PEMT"/>
    <property type="match status" value="1"/>
</dbReference>
<dbReference type="KEGG" id="psyt:DSAG12_02822"/>
<reference evidence="6 7" key="2">
    <citation type="journal article" date="2024" name="Int. J. Syst. Evol. Microbiol.">
        <title>Promethearchaeum syntrophicum gen. nov., sp. nov., an anaerobic, obligately syntrophic archaeon, the first isolate of the lineage 'Asgard' archaea, and proposal of the new archaeal phylum Promethearchaeota phyl. nov. and kingdom Promethearchaeati regn. nov.</title>
        <authorList>
            <person name="Imachi H."/>
            <person name="Nobu M.K."/>
            <person name="Kato S."/>
            <person name="Takaki Y."/>
            <person name="Miyazaki M."/>
            <person name="Miyata M."/>
            <person name="Ogawara M."/>
            <person name="Saito Y."/>
            <person name="Sakai S."/>
            <person name="Tahara Y.O."/>
            <person name="Takano Y."/>
            <person name="Tasumi E."/>
            <person name="Uematsu K."/>
            <person name="Yoshimura T."/>
            <person name="Itoh T."/>
            <person name="Ohkuma M."/>
            <person name="Takai K."/>
        </authorList>
    </citation>
    <scope>NUCLEOTIDE SEQUENCE [LARGE SCALE GENOMIC DNA]</scope>
    <source>
        <strain evidence="6 7">MK-D1</strain>
    </source>
</reference>
<dbReference type="Proteomes" id="UP000321408">
    <property type="component" value="Chromosome"/>
</dbReference>
<dbReference type="EC" id="2.1.1.100" evidence="6"/>